<reference evidence="9" key="1">
    <citation type="submission" date="2024-07" db="EMBL/GenBank/DDBJ databases">
        <title>Whole genome sequence of bacterial strains from algal surface.</title>
        <authorList>
            <person name="Kumar P."/>
        </authorList>
    </citation>
    <scope>NUCLEOTIDE SEQUENCE</scope>
    <source>
        <strain evidence="9">PP-1MA</strain>
    </source>
</reference>
<dbReference type="AlphaFoldDB" id="A0AB39XAU3"/>
<dbReference type="Gene3D" id="3.40.50.300">
    <property type="entry name" value="P-loop containing nucleotide triphosphate hydrolases"/>
    <property type="match status" value="2"/>
</dbReference>
<keyword evidence="9" id="KW-0238">DNA-binding</keyword>
<gene>
    <name evidence="9" type="ORF">AB8S08_05300</name>
</gene>
<dbReference type="EMBL" id="CP165718">
    <property type="protein sequence ID" value="XDV10600.1"/>
    <property type="molecule type" value="Genomic_DNA"/>
</dbReference>
<dbReference type="GO" id="GO:0005886">
    <property type="term" value="C:plasma membrane"/>
    <property type="evidence" value="ECO:0007669"/>
    <property type="project" value="UniProtKB-SubCell"/>
</dbReference>
<evidence type="ECO:0000256" key="2">
    <source>
        <dbReference type="ARBA" id="ARBA00022475"/>
    </source>
</evidence>
<protein>
    <submittedName>
        <fullName evidence="9">Type IV secretion system DNA-binding domain-containing protein</fullName>
    </submittedName>
</protein>
<dbReference type="GO" id="GO:0003677">
    <property type="term" value="F:DNA binding"/>
    <property type="evidence" value="ECO:0007669"/>
    <property type="project" value="UniProtKB-KW"/>
</dbReference>
<dbReference type="PANTHER" id="PTHR37937">
    <property type="entry name" value="CONJUGATIVE TRANSFER: DNA TRANSPORT"/>
    <property type="match status" value="1"/>
</dbReference>
<dbReference type="InterPro" id="IPR027417">
    <property type="entry name" value="P-loop_NTPase"/>
</dbReference>
<comment type="subcellular location">
    <subcellularLocation>
        <location evidence="1">Cell membrane</location>
        <topology evidence="1">Multi-pass membrane protein</topology>
    </subcellularLocation>
</comment>
<evidence type="ECO:0000256" key="6">
    <source>
        <dbReference type="SAM" id="MobiDB-lite"/>
    </source>
</evidence>
<feature type="transmembrane region" description="Helical" evidence="7">
    <location>
        <begin position="80"/>
        <end position="101"/>
    </location>
</feature>
<proteinExistence type="predicted"/>
<feature type="region of interest" description="Disordered" evidence="6">
    <location>
        <begin position="555"/>
        <end position="586"/>
    </location>
</feature>
<feature type="domain" description="Type IV secretion system coupling protein TraD DNA-binding" evidence="8">
    <location>
        <begin position="154"/>
        <end position="516"/>
    </location>
</feature>
<organism evidence="9">
    <name type="scientific">Pseudidiomarina sp. PP-1MA</name>
    <dbReference type="NCBI Taxonomy" id="3237706"/>
    <lineage>
        <taxon>Bacteria</taxon>
        <taxon>Pseudomonadati</taxon>
        <taxon>Pseudomonadota</taxon>
        <taxon>Gammaproteobacteria</taxon>
        <taxon>Alteromonadales</taxon>
        <taxon>Idiomarinaceae</taxon>
        <taxon>Pseudidiomarina</taxon>
    </lineage>
</organism>
<evidence type="ECO:0000256" key="7">
    <source>
        <dbReference type="SAM" id="Phobius"/>
    </source>
</evidence>
<evidence type="ECO:0000256" key="5">
    <source>
        <dbReference type="ARBA" id="ARBA00023136"/>
    </source>
</evidence>
<feature type="transmembrane region" description="Helical" evidence="7">
    <location>
        <begin position="12"/>
        <end position="36"/>
    </location>
</feature>
<dbReference type="Pfam" id="PF10412">
    <property type="entry name" value="TrwB_AAD_bind"/>
    <property type="match status" value="1"/>
</dbReference>
<name>A0AB39XAU3_9GAMM</name>
<evidence type="ECO:0000256" key="4">
    <source>
        <dbReference type="ARBA" id="ARBA00022989"/>
    </source>
</evidence>
<keyword evidence="3 7" id="KW-0812">Transmembrane</keyword>
<sequence length="586" mass="65649">MNNHPTSYRRQDWASILFVGSTIWLATFVGLLIWSWSWLTPWPALSVHVDYWLDSVAGLVVDQSLRPWLGYWSALAKQGWHLAFALHLVLPALLASIPAFFSARRFYVTGGKDGYRHISGARLHQGRTALNHAKHMAKREAKQSSSQPGLKLHPQLQISKARESGNILVVGNQGTGKTVFIAPLIDQVIVRGERAFIYDEKREFTALFYQPETTVLLAPWDARGTAWDIQSDAHNATQAQLIAERLIPESHEPLWSNGARMLFCGMIEILNHTQTRWGWSELADILSCDEAVLQSQLSQYYPRAARFIVEGSKTTQSFFAQLVGSLGWIYTLADAWPKAYEDGFCVRDWVSDPETEKPIIIVQADKRYKDIGAPLANTLIALMTSHILAQTNSTKRELWLFIDELGNLPKNPALSEWMSLGRSKGCRICGGTQSISQLKHIYGEQEADTLLNMFTLFASMRVGAAGETATYTAKAFGERVVERPTSSAGQGDGTTQNWHRETLPLVSASNLVQLPQPNKKGVVGYLLIPGYKAVYRLRWPYSKLSPVSDEHCPAQWLTAKPTPLEAPEPTDKPSRREQLKKQRQAA</sequence>
<feature type="compositionally biased region" description="Basic and acidic residues" evidence="6">
    <location>
        <begin position="569"/>
        <end position="580"/>
    </location>
</feature>
<dbReference type="SUPFAM" id="SSF52540">
    <property type="entry name" value="P-loop containing nucleoside triphosphate hydrolases"/>
    <property type="match status" value="1"/>
</dbReference>
<dbReference type="RefSeq" id="WP_349276133.1">
    <property type="nucleotide sequence ID" value="NZ_CP165718.1"/>
</dbReference>
<evidence type="ECO:0000256" key="1">
    <source>
        <dbReference type="ARBA" id="ARBA00004651"/>
    </source>
</evidence>
<dbReference type="PANTHER" id="PTHR37937:SF1">
    <property type="entry name" value="CONJUGATIVE TRANSFER: DNA TRANSPORT"/>
    <property type="match status" value="1"/>
</dbReference>
<dbReference type="InterPro" id="IPR051539">
    <property type="entry name" value="T4SS-coupling_protein"/>
</dbReference>
<dbReference type="InterPro" id="IPR019476">
    <property type="entry name" value="T4SS_TraD_DNA-bd"/>
</dbReference>
<keyword evidence="4 7" id="KW-1133">Transmembrane helix</keyword>
<evidence type="ECO:0000256" key="3">
    <source>
        <dbReference type="ARBA" id="ARBA00022692"/>
    </source>
</evidence>
<keyword evidence="5 7" id="KW-0472">Membrane</keyword>
<dbReference type="CDD" id="cd01127">
    <property type="entry name" value="TrwB_TraG_TraD_VirD4"/>
    <property type="match status" value="1"/>
</dbReference>
<evidence type="ECO:0000313" key="9">
    <source>
        <dbReference type="EMBL" id="XDV10600.1"/>
    </source>
</evidence>
<accession>A0AB39XAU3</accession>
<evidence type="ECO:0000259" key="8">
    <source>
        <dbReference type="Pfam" id="PF10412"/>
    </source>
</evidence>
<keyword evidence="2" id="KW-1003">Cell membrane</keyword>